<protein>
    <submittedName>
        <fullName evidence="15">TonB-dependent siderophore receptor</fullName>
    </submittedName>
</protein>
<keyword evidence="12" id="KW-0732">Signal</keyword>
<evidence type="ECO:0000256" key="4">
    <source>
        <dbReference type="ARBA" id="ARBA00022452"/>
    </source>
</evidence>
<dbReference type="PANTHER" id="PTHR32552">
    <property type="entry name" value="FERRICHROME IRON RECEPTOR-RELATED"/>
    <property type="match status" value="1"/>
</dbReference>
<keyword evidence="8 15" id="KW-0675">Receptor</keyword>
<accession>A0ABU9GJZ0</accession>
<feature type="domain" description="TonB-dependent receptor-like beta-barrel" evidence="13">
    <location>
        <begin position="255"/>
        <end position="690"/>
    </location>
</feature>
<keyword evidence="4 10" id="KW-1134">Transmembrane beta strand</keyword>
<comment type="similarity">
    <text evidence="2 10 11">Belongs to the TonB-dependent receptor family.</text>
</comment>
<evidence type="ECO:0000259" key="14">
    <source>
        <dbReference type="Pfam" id="PF07715"/>
    </source>
</evidence>
<dbReference type="InterPro" id="IPR012910">
    <property type="entry name" value="Plug_dom"/>
</dbReference>
<keyword evidence="3 10" id="KW-0813">Transport</keyword>
<evidence type="ECO:0000256" key="5">
    <source>
        <dbReference type="ARBA" id="ARBA00022692"/>
    </source>
</evidence>
<feature type="signal peptide" evidence="12">
    <location>
        <begin position="1"/>
        <end position="38"/>
    </location>
</feature>
<keyword evidence="7 10" id="KW-0472">Membrane</keyword>
<evidence type="ECO:0000256" key="7">
    <source>
        <dbReference type="ARBA" id="ARBA00023136"/>
    </source>
</evidence>
<evidence type="ECO:0000313" key="15">
    <source>
        <dbReference type="EMBL" id="MEL0618418.1"/>
    </source>
</evidence>
<keyword evidence="6 11" id="KW-0798">TonB box</keyword>
<dbReference type="InterPro" id="IPR039426">
    <property type="entry name" value="TonB-dep_rcpt-like"/>
</dbReference>
<evidence type="ECO:0000256" key="12">
    <source>
        <dbReference type="SAM" id="SignalP"/>
    </source>
</evidence>
<sequence>MPSHSRNHVVNKNTVSKSKGPFSCLVFSLMALPSTTLAAGESAQDASAVASSVMVVTGQRESEVAPGSYRAEASSLANKQSVEFLEQARTINVVTRQVMHDFNLDDLEEALQPVAGIQLGNTLGGTEDGFVKRGFGSNSDGSMLIDGIRQPRRTYTTATVDRVEVLKGPSSLFQGQQNPGGVINMVTKRPQYETHTEISGEVSSFGGGNTTLDTTGPIEDTGLAYRFILSHEDEDSWREYGNDRRTTIAPSLRWEGEHSSAQISYEYQDYELDIDRGTVFYNGSAANVTRGTRFDESWNRVYGHDESVDAWWKQEVTDNWDMKLTYGWTRRQYSDARANVTNVSDSGDVTVRAEENQGYDRSEHYTALDAMGDVEIAGQRHQLVIGADYETTRDYLDERYFGDSVTVSTVTDVNHGQLAQVTSDDINTSRSNRLDESQAIGVYVSDRWYLSDKWILGLGGRYTWFDQQSGQGEDFVSDPDYSDDLFLPSANLLYRIDDASSAYLSYSESFVPNGSDSDSGESLDPELGKGYEIGYKRQWNPRLATSVALYQIRKENVAVTDNGVTRTIGEAGSQGLEFSLEGALTDRTSLLFSYAYTDTEVLEDTEGTEGNRLPNAALNAASLYLAHDLAIDPSYGEWRVGGGVRYVGEREGDDDNSFSMDAYTVADAFVGWRHDIFGPDTEFKLNAKNLFDTGYYYGSGGDTRVLVGDPMEITLSASVGW</sequence>
<feature type="chain" id="PRO_5046709807" evidence="12">
    <location>
        <begin position="39"/>
        <end position="721"/>
    </location>
</feature>
<comment type="subcellular location">
    <subcellularLocation>
        <location evidence="1 10">Cell outer membrane</location>
        <topology evidence="1 10">Multi-pass membrane protein</topology>
    </subcellularLocation>
</comment>
<dbReference type="CDD" id="cd01347">
    <property type="entry name" value="ligand_gated_channel"/>
    <property type="match status" value="1"/>
</dbReference>
<keyword evidence="16" id="KW-1185">Reference proteome</keyword>
<reference evidence="15 16" key="1">
    <citation type="submission" date="2024-02" db="EMBL/GenBank/DDBJ databases">
        <title>Bacteria isolated from the canopy kelp, Nereocystis luetkeana.</title>
        <authorList>
            <person name="Pfister C.A."/>
            <person name="Younker I.T."/>
            <person name="Light S.H."/>
        </authorList>
    </citation>
    <scope>NUCLEOTIDE SEQUENCE [LARGE SCALE GENOMIC DNA]</scope>
    <source>
        <strain evidence="15 16">TI.5.07</strain>
    </source>
</reference>
<dbReference type="InterPro" id="IPR037066">
    <property type="entry name" value="Plug_dom_sf"/>
</dbReference>
<name>A0ABU9GJZ0_COBMA</name>
<evidence type="ECO:0000313" key="16">
    <source>
        <dbReference type="Proteomes" id="UP001378242"/>
    </source>
</evidence>
<gene>
    <name evidence="15" type="ORF">V6243_16445</name>
</gene>
<dbReference type="EMBL" id="JBAKAP010000024">
    <property type="protein sequence ID" value="MEL0618418.1"/>
    <property type="molecule type" value="Genomic_DNA"/>
</dbReference>
<dbReference type="Proteomes" id="UP001378242">
    <property type="component" value="Unassembled WGS sequence"/>
</dbReference>
<evidence type="ECO:0000256" key="10">
    <source>
        <dbReference type="PROSITE-ProRule" id="PRU01360"/>
    </source>
</evidence>
<evidence type="ECO:0000256" key="3">
    <source>
        <dbReference type="ARBA" id="ARBA00022448"/>
    </source>
</evidence>
<proteinExistence type="inferred from homology"/>
<evidence type="ECO:0000256" key="1">
    <source>
        <dbReference type="ARBA" id="ARBA00004571"/>
    </source>
</evidence>
<evidence type="ECO:0000256" key="9">
    <source>
        <dbReference type="ARBA" id="ARBA00023237"/>
    </source>
</evidence>
<dbReference type="NCBIfam" id="TIGR01783">
    <property type="entry name" value="TonB-siderophor"/>
    <property type="match status" value="1"/>
</dbReference>
<dbReference type="InterPro" id="IPR000531">
    <property type="entry name" value="Beta-barrel_TonB"/>
</dbReference>
<evidence type="ECO:0000256" key="2">
    <source>
        <dbReference type="ARBA" id="ARBA00009810"/>
    </source>
</evidence>
<keyword evidence="9 10" id="KW-0998">Cell outer membrane</keyword>
<dbReference type="Pfam" id="PF07715">
    <property type="entry name" value="Plug"/>
    <property type="match status" value="1"/>
</dbReference>
<dbReference type="PROSITE" id="PS52016">
    <property type="entry name" value="TONB_DEPENDENT_REC_3"/>
    <property type="match status" value="1"/>
</dbReference>
<evidence type="ECO:0000256" key="11">
    <source>
        <dbReference type="RuleBase" id="RU003357"/>
    </source>
</evidence>
<dbReference type="InterPro" id="IPR010105">
    <property type="entry name" value="TonB_sidphr_rcpt"/>
</dbReference>
<evidence type="ECO:0000256" key="6">
    <source>
        <dbReference type="ARBA" id="ARBA00023077"/>
    </source>
</evidence>
<dbReference type="Gene3D" id="2.170.130.10">
    <property type="entry name" value="TonB-dependent receptor, plug domain"/>
    <property type="match status" value="1"/>
</dbReference>
<dbReference type="InterPro" id="IPR036942">
    <property type="entry name" value="Beta-barrel_TonB_sf"/>
</dbReference>
<dbReference type="PANTHER" id="PTHR32552:SF85">
    <property type="entry name" value="BLL7968 PROTEIN"/>
    <property type="match status" value="1"/>
</dbReference>
<comment type="caution">
    <text evidence="15">The sequence shown here is derived from an EMBL/GenBank/DDBJ whole genome shotgun (WGS) entry which is preliminary data.</text>
</comment>
<dbReference type="SUPFAM" id="SSF56935">
    <property type="entry name" value="Porins"/>
    <property type="match status" value="1"/>
</dbReference>
<dbReference type="Pfam" id="PF00593">
    <property type="entry name" value="TonB_dep_Rec_b-barrel"/>
    <property type="match status" value="1"/>
</dbReference>
<feature type="domain" description="TonB-dependent receptor plug" evidence="14">
    <location>
        <begin position="87"/>
        <end position="182"/>
    </location>
</feature>
<evidence type="ECO:0000256" key="8">
    <source>
        <dbReference type="ARBA" id="ARBA00023170"/>
    </source>
</evidence>
<evidence type="ECO:0000259" key="13">
    <source>
        <dbReference type="Pfam" id="PF00593"/>
    </source>
</evidence>
<organism evidence="15 16">
    <name type="scientific">Cobetia marina</name>
    <name type="common">Deleya marina</name>
    <dbReference type="NCBI Taxonomy" id="28258"/>
    <lineage>
        <taxon>Bacteria</taxon>
        <taxon>Pseudomonadati</taxon>
        <taxon>Pseudomonadota</taxon>
        <taxon>Gammaproteobacteria</taxon>
        <taxon>Oceanospirillales</taxon>
        <taxon>Halomonadaceae</taxon>
        <taxon>Cobetia</taxon>
    </lineage>
</organism>
<keyword evidence="5 10" id="KW-0812">Transmembrane</keyword>
<dbReference type="Gene3D" id="2.40.170.20">
    <property type="entry name" value="TonB-dependent receptor, beta-barrel domain"/>
    <property type="match status" value="1"/>
</dbReference>
<dbReference type="RefSeq" id="WP_341542855.1">
    <property type="nucleotide sequence ID" value="NZ_JBAKAP010000024.1"/>
</dbReference>